<proteinExistence type="predicted"/>
<dbReference type="AlphaFoldDB" id="A0A132B2Q9"/>
<dbReference type="KEGG" id="psco:LY89DRAFT_790705"/>
<dbReference type="Gene3D" id="3.30.420.10">
    <property type="entry name" value="Ribonuclease H-like superfamily/Ribonuclease H"/>
    <property type="match status" value="1"/>
</dbReference>
<dbReference type="GeneID" id="28833129"/>
<evidence type="ECO:0000313" key="2">
    <source>
        <dbReference type="Proteomes" id="UP000070700"/>
    </source>
</evidence>
<sequence length="167" mass="19421">MPPQRPPLARISGNRLKNQELSPYQRGKAIGMLNGGLKFCQIQKRMKCSRGALRSTFDIEALRHEGESLPRSGPPLCYTEADERRLIRHVRLHPKDSYSQLILALGLAFRARRRPELTEVNAAERLVWCLKNRHRNAEEWGTYMWSDECFVERGRGKQTEWVFCITN</sequence>
<protein>
    <recommendedName>
        <fullName evidence="3">Transposase</fullName>
    </recommendedName>
</protein>
<name>A0A132B2Q9_MOLSC</name>
<dbReference type="InParanoid" id="A0A132B2Q9"/>
<evidence type="ECO:0000313" key="1">
    <source>
        <dbReference type="EMBL" id="KUJ06194.1"/>
    </source>
</evidence>
<dbReference type="OrthoDB" id="3556043at2759"/>
<dbReference type="GO" id="GO:0003676">
    <property type="term" value="F:nucleic acid binding"/>
    <property type="evidence" value="ECO:0007669"/>
    <property type="project" value="InterPro"/>
</dbReference>
<dbReference type="Proteomes" id="UP000070700">
    <property type="component" value="Unassembled WGS sequence"/>
</dbReference>
<dbReference type="InterPro" id="IPR009057">
    <property type="entry name" value="Homeodomain-like_sf"/>
</dbReference>
<reference evidence="1 2" key="1">
    <citation type="submission" date="2015-10" db="EMBL/GenBank/DDBJ databases">
        <title>Full genome of DAOMC 229536 Phialocephala scopiformis, a fungal endophyte of spruce producing the potent anti-insectan compound rugulosin.</title>
        <authorList>
            <consortium name="DOE Joint Genome Institute"/>
            <person name="Walker A.K."/>
            <person name="Frasz S.L."/>
            <person name="Seifert K.A."/>
            <person name="Miller J.D."/>
            <person name="Mondo S.J."/>
            <person name="Labutti K."/>
            <person name="Lipzen A."/>
            <person name="Dockter R."/>
            <person name="Kennedy M."/>
            <person name="Grigoriev I.V."/>
            <person name="Spatafora J.W."/>
        </authorList>
    </citation>
    <scope>NUCLEOTIDE SEQUENCE [LARGE SCALE GENOMIC DNA]</scope>
    <source>
        <strain evidence="1 2">CBS 120377</strain>
    </source>
</reference>
<accession>A0A132B2Q9</accession>
<organism evidence="1 2">
    <name type="scientific">Mollisia scopiformis</name>
    <name type="common">Conifer needle endophyte fungus</name>
    <name type="synonym">Phialocephala scopiformis</name>
    <dbReference type="NCBI Taxonomy" id="149040"/>
    <lineage>
        <taxon>Eukaryota</taxon>
        <taxon>Fungi</taxon>
        <taxon>Dikarya</taxon>
        <taxon>Ascomycota</taxon>
        <taxon>Pezizomycotina</taxon>
        <taxon>Leotiomycetes</taxon>
        <taxon>Helotiales</taxon>
        <taxon>Mollisiaceae</taxon>
        <taxon>Mollisia</taxon>
    </lineage>
</organism>
<keyword evidence="2" id="KW-1185">Reference proteome</keyword>
<evidence type="ECO:0008006" key="3">
    <source>
        <dbReference type="Google" id="ProtNLM"/>
    </source>
</evidence>
<dbReference type="InterPro" id="IPR036397">
    <property type="entry name" value="RNaseH_sf"/>
</dbReference>
<dbReference type="EMBL" id="KQ947452">
    <property type="protein sequence ID" value="KUJ06194.1"/>
    <property type="molecule type" value="Genomic_DNA"/>
</dbReference>
<dbReference type="RefSeq" id="XP_018060549.1">
    <property type="nucleotide sequence ID" value="XM_018223403.1"/>
</dbReference>
<gene>
    <name evidence="1" type="ORF">LY89DRAFT_790705</name>
</gene>
<dbReference type="SUPFAM" id="SSF46689">
    <property type="entry name" value="Homeodomain-like"/>
    <property type="match status" value="1"/>
</dbReference>